<dbReference type="InterPro" id="IPR008936">
    <property type="entry name" value="Rho_GTPase_activation_prot"/>
</dbReference>
<evidence type="ECO:0000313" key="4">
    <source>
        <dbReference type="EMBL" id="KAK2958518.1"/>
    </source>
</evidence>
<feature type="compositionally biased region" description="Pro residues" evidence="2">
    <location>
        <begin position="1697"/>
        <end position="1706"/>
    </location>
</feature>
<feature type="compositionally biased region" description="Basic and acidic residues" evidence="2">
    <location>
        <begin position="803"/>
        <end position="846"/>
    </location>
</feature>
<evidence type="ECO:0000259" key="3">
    <source>
        <dbReference type="PROSITE" id="PS50018"/>
    </source>
</evidence>
<feature type="compositionally biased region" description="Basic and acidic residues" evidence="2">
    <location>
        <begin position="600"/>
        <end position="635"/>
    </location>
</feature>
<feature type="compositionally biased region" description="Basic and acidic residues" evidence="2">
    <location>
        <begin position="1590"/>
        <end position="1610"/>
    </location>
</feature>
<feature type="region of interest" description="Disordered" evidence="2">
    <location>
        <begin position="1684"/>
        <end position="1718"/>
    </location>
</feature>
<dbReference type="SMART" id="SM00323">
    <property type="entry name" value="RasGAP"/>
    <property type="match status" value="1"/>
</dbReference>
<organism evidence="4 5">
    <name type="scientific">Blattamonas nauphoetae</name>
    <dbReference type="NCBI Taxonomy" id="2049346"/>
    <lineage>
        <taxon>Eukaryota</taxon>
        <taxon>Metamonada</taxon>
        <taxon>Preaxostyla</taxon>
        <taxon>Oxymonadida</taxon>
        <taxon>Blattamonas</taxon>
    </lineage>
</organism>
<gene>
    <name evidence="4" type="ORF">BLNAU_6552</name>
</gene>
<keyword evidence="1" id="KW-0343">GTPase activation</keyword>
<feature type="compositionally biased region" description="Polar residues" evidence="2">
    <location>
        <begin position="870"/>
        <end position="883"/>
    </location>
</feature>
<feature type="compositionally biased region" description="Basic and acidic residues" evidence="2">
    <location>
        <begin position="854"/>
        <end position="866"/>
    </location>
</feature>
<feature type="compositionally biased region" description="Basic and acidic residues" evidence="2">
    <location>
        <begin position="1545"/>
        <end position="1555"/>
    </location>
</feature>
<sequence length="1808" mass="203557">MTSPLADLAIFPQLFDYVLCSTDAIIDICKQANADEQAILSTLILHSLPGSSALISLMKALVSMEFENASSGGSILRQNSMATKLISKYLKDVGSDYLPDQTQDEVDEQIEKAKLNTERYLDAYLNSITSQESIDALPYSICFISNFVLTLSQQHSDSLSSPTALVGGLLFLRFICPSLFGSDMINASMPFIPESQENCQISRNTQKNLLVITKVLQSLSNGVELGLKEEKMKVMNDYVQRNQARMNDFLLAVCERGKTAPPPSKTAPTFWEKLRDTPDTVRFISDLCQLWQIIEHQKDMLLERWNERIAEMESDIEEYDPDDEEFFEEFERWRIRKTLVSEISKPFFLANDTISHQFPRHIEQLLKARFSIDLSDCNLPSLRTIVNMARSSTTQSQPSEKVNPLAHSSNTAKISLFQTSMNPLPDPAPNTVASPSNSSNKWGTKYLTKSQVNLHLSTKVLSLIPNSELATLQSTRFITPLSSTKDSLDIHITPHDFLTLSPCPSTKSISLFVISFFLAYSQSAKQTINVFIDSTGNSAPFSVESCLTPVSQNLVRLGLSTAFAISFWYKMKQTSDPSEQNSPTSGPSNQPTDDQMIDEVSDREKGGDEEEMEKKKNKEELEDEKRRRKEEEKEEKRKRKEEEEEKKRKKEEEKEEKRKRKEEEECERKKRKEEEDEKKRKKEKEKEERKRKKEEEERKKQLEEQSKSKKSNDINDLQVMLRREIKETLRIRNEEKQKQEEGGLLSQDEKTKENDKTHEESDQKEENEPKKVEKEEEKKEETKKEAKNDEDKKEEKEEEENEEEKKDEVKDDEAKEEAKQEKNNEEEKKEEEHKIDNGPTKHEQPKEPATATVKSEHVKRPEDKGEITPSKLTHTLSANFSVSSEHEDTPQNTPPPHSSSNPPGNSLRQLPFLKHSLSHQTLGCGPIGLAPGSTPPAATASELTQLPTNFQGDLTIPVDLPSIFESDNLSDDLATTPSSVNTLLSTSSLPQGPSYFPSRAHMTLPSVKFTPQTHQNRTLKIVRRSYSVSSAEDIEIPYSPLDKASPLSRKVTRLTNEKSYEPPLPDIVNTFGTMTFVGPSSYSAMFSLFLSSLFPSIHFQFSRQLVSTKQQTRIAEKGRPTIDTSTIYSILTDSTYVIAQPVRPFLTQAASPSNSSLLRAPVNAQCSPGLSQLPTESKPNLGSLTPRPTHRPTLVGDDAISPFSAARTSTSFSSTQVLLSPMGVASNQTPFTSTAIACQRYLPNGQLSSKSCILLEAHGLIFVEEKRIQEFIPFHLIDKIIAKAVENQLTVSLILNKTEKDVVFGTSVFHHNFATRVGDMPLRMAMREYYDPALPSPTFVLSPAPKSSLLSMPFAQLKPPQAIPKFLMKSAKPVVGSGSPVLLSSDHLSPRTQRQRASTLAGTDAPSTTFGQGMSSSSALITDRRVRLQFHSEEEKQFFVVHLIRERFRVENERTLREKLKDPKNKEPLPELRPIAREIHLIQFPSGFQVERMSPFCSIPFSHIVVRLLDSSLLLVESDEKWTEIQLVLIDSLDVRKVVFSLEKGEEDIQNKEQPTDTTQNSDGEKPEVPQTEPTTTEPATTESNPDSTETDKRADSNSSEKVDEIKEINEILSDSSPTGTNKDQPERPLSTTGSAKRYDPKIQQEKPAQIELSVLELKLRGHQILRFFIEDEFVRVLYSSYPSTPVPGQPSVTPSPTLPHSPPTPNTASTPGVDRHPNNPVACILSTPLTAQHCASLHVTTTPSDVIDILSFHILDFYKQLYAQYVRLSEITHHTSYTPEMRQDILASFTSIFSCEISSSFAQFESS</sequence>
<comment type="caution">
    <text evidence="4">The sequence shown here is derived from an EMBL/GenBank/DDBJ whole genome shotgun (WGS) entry which is preliminary data.</text>
</comment>
<dbReference type="CDD" id="cd04519">
    <property type="entry name" value="RasGAP"/>
    <property type="match status" value="1"/>
</dbReference>
<reference evidence="4 5" key="1">
    <citation type="journal article" date="2022" name="bioRxiv">
        <title>Genomics of Preaxostyla Flagellates Illuminates Evolutionary Transitions and the Path Towards Mitochondrial Loss.</title>
        <authorList>
            <person name="Novak L.V.F."/>
            <person name="Treitli S.C."/>
            <person name="Pyrih J."/>
            <person name="Halakuc P."/>
            <person name="Pipaliya S.V."/>
            <person name="Vacek V."/>
            <person name="Brzon O."/>
            <person name="Soukal P."/>
            <person name="Eme L."/>
            <person name="Dacks J.B."/>
            <person name="Karnkowska A."/>
            <person name="Elias M."/>
            <person name="Hampl V."/>
        </authorList>
    </citation>
    <scope>NUCLEOTIDE SEQUENCE [LARGE SCALE GENOMIC DNA]</scope>
    <source>
        <strain evidence="4">NAU3</strain>
        <tissue evidence="4">Gut</tissue>
    </source>
</reference>
<feature type="region of interest" description="Disordered" evidence="2">
    <location>
        <begin position="574"/>
        <end position="909"/>
    </location>
</feature>
<feature type="compositionally biased region" description="Polar residues" evidence="2">
    <location>
        <begin position="1613"/>
        <end position="1623"/>
    </location>
</feature>
<keyword evidence="5" id="KW-1185">Reference proteome</keyword>
<feature type="compositionally biased region" description="Basic and acidic residues" evidence="2">
    <location>
        <begin position="721"/>
        <end position="795"/>
    </location>
</feature>
<evidence type="ECO:0000313" key="5">
    <source>
        <dbReference type="Proteomes" id="UP001281761"/>
    </source>
</evidence>
<accession>A0ABQ9Y443</accession>
<feature type="region of interest" description="Disordered" evidence="2">
    <location>
        <begin position="1382"/>
        <end position="1416"/>
    </location>
</feature>
<dbReference type="InterPro" id="IPR001936">
    <property type="entry name" value="RasGAP_dom"/>
</dbReference>
<name>A0ABQ9Y443_9EUKA</name>
<protein>
    <recommendedName>
        <fullName evidence="3">Ras-GAP domain-containing protein</fullName>
    </recommendedName>
</protein>
<dbReference type="Proteomes" id="UP001281761">
    <property type="component" value="Unassembled WGS sequence"/>
</dbReference>
<dbReference type="PANTHER" id="PTHR10194:SF60">
    <property type="entry name" value="RAS GTPASE-ACTIVATING PROTEIN RASKOL"/>
    <property type="match status" value="1"/>
</dbReference>
<dbReference type="PANTHER" id="PTHR10194">
    <property type="entry name" value="RAS GTPASE-ACTIVATING PROTEINS"/>
    <property type="match status" value="1"/>
</dbReference>
<evidence type="ECO:0000256" key="1">
    <source>
        <dbReference type="ARBA" id="ARBA00022468"/>
    </source>
</evidence>
<dbReference type="Gene3D" id="1.10.506.10">
    <property type="entry name" value="GTPase Activation - p120gap, domain 1"/>
    <property type="match status" value="1"/>
</dbReference>
<proteinExistence type="predicted"/>
<feature type="region of interest" description="Disordered" evidence="2">
    <location>
        <begin position="1545"/>
        <end position="1645"/>
    </location>
</feature>
<feature type="compositionally biased region" description="Polar residues" evidence="2">
    <location>
        <begin position="1386"/>
        <end position="1416"/>
    </location>
</feature>
<dbReference type="Pfam" id="PF00616">
    <property type="entry name" value="RasGAP"/>
    <property type="match status" value="1"/>
</dbReference>
<feature type="domain" description="Ras-GAP" evidence="3">
    <location>
        <begin position="36"/>
        <end position="221"/>
    </location>
</feature>
<feature type="compositionally biased region" description="Basic and acidic residues" evidence="2">
    <location>
        <begin position="650"/>
        <end position="668"/>
    </location>
</feature>
<feature type="region of interest" description="Disordered" evidence="2">
    <location>
        <begin position="1168"/>
        <end position="1195"/>
    </location>
</feature>
<dbReference type="InterPro" id="IPR039360">
    <property type="entry name" value="Ras_GTPase"/>
</dbReference>
<evidence type="ECO:0000256" key="2">
    <source>
        <dbReference type="SAM" id="MobiDB-lite"/>
    </source>
</evidence>
<dbReference type="SUPFAM" id="SSF48350">
    <property type="entry name" value="GTPase activation domain, GAP"/>
    <property type="match status" value="1"/>
</dbReference>
<feature type="compositionally biased region" description="Polar residues" evidence="2">
    <location>
        <begin position="574"/>
        <end position="593"/>
    </location>
</feature>
<dbReference type="EMBL" id="JARBJD010000037">
    <property type="protein sequence ID" value="KAK2958518.1"/>
    <property type="molecule type" value="Genomic_DNA"/>
</dbReference>
<feature type="compositionally biased region" description="Low complexity" evidence="2">
    <location>
        <begin position="1569"/>
        <end position="1586"/>
    </location>
</feature>
<feature type="compositionally biased region" description="Polar residues" evidence="2">
    <location>
        <begin position="1168"/>
        <end position="1183"/>
    </location>
</feature>
<dbReference type="PROSITE" id="PS50018">
    <property type="entry name" value="RAS_GTPASE_ACTIV_2"/>
    <property type="match status" value="1"/>
</dbReference>
<feature type="compositionally biased region" description="Basic and acidic residues" evidence="2">
    <location>
        <begin position="684"/>
        <end position="713"/>
    </location>
</feature>